<keyword evidence="4" id="KW-0500">Molybdenum</keyword>
<evidence type="ECO:0000256" key="5">
    <source>
        <dbReference type="ARBA" id="ARBA00022714"/>
    </source>
</evidence>
<dbReference type="AlphaFoldDB" id="A0A2S0MIP2"/>
<dbReference type="Proteomes" id="UP000239709">
    <property type="component" value="Chromosome"/>
</dbReference>
<comment type="cofactor">
    <cofactor evidence="11">
        <name>Mo-molybdopterin cytosine dinucleotide</name>
        <dbReference type="ChEBI" id="CHEBI:71308"/>
    </cofactor>
</comment>
<dbReference type="InterPro" id="IPR036856">
    <property type="entry name" value="Ald_Oxase/Xan_DH_a/b_sf"/>
</dbReference>
<evidence type="ECO:0000256" key="8">
    <source>
        <dbReference type="ARBA" id="ARBA00023004"/>
    </source>
</evidence>
<gene>
    <name evidence="14" type="primary">xdhB</name>
    <name evidence="14" type="ORF">C6570_17120</name>
</gene>
<dbReference type="GO" id="GO:0051537">
    <property type="term" value="F:2 iron, 2 sulfur cluster binding"/>
    <property type="evidence" value="ECO:0007669"/>
    <property type="project" value="UniProtKB-KW"/>
</dbReference>
<feature type="domain" description="Aldehyde oxidase/xanthine dehydrogenase a/b hammerhead" evidence="13">
    <location>
        <begin position="37"/>
        <end position="144"/>
    </location>
</feature>
<reference evidence="14 15" key="1">
    <citation type="submission" date="2018-03" db="EMBL/GenBank/DDBJ databases">
        <title>Genome sequencing of Ottowia sp.</title>
        <authorList>
            <person name="Kim S.-J."/>
            <person name="Heo J."/>
            <person name="Kwon S.-W."/>
        </authorList>
    </citation>
    <scope>NUCLEOTIDE SEQUENCE [LARGE SCALE GENOMIC DNA]</scope>
    <source>
        <strain evidence="14 15">KADR8-3</strain>
    </source>
</reference>
<dbReference type="InterPro" id="IPR014309">
    <property type="entry name" value="Xanthine_DH_Mopterin-bd_su"/>
</dbReference>
<keyword evidence="7" id="KW-0560">Oxidoreductase</keyword>
<keyword evidence="8" id="KW-0408">Iron</keyword>
<dbReference type="InterPro" id="IPR046867">
    <property type="entry name" value="AldOxase/xan_DH_MoCoBD2"/>
</dbReference>
<dbReference type="InterPro" id="IPR000674">
    <property type="entry name" value="Ald_Oxase/Xan_DH_a/b"/>
</dbReference>
<evidence type="ECO:0000256" key="2">
    <source>
        <dbReference type="ARBA" id="ARBA00001974"/>
    </source>
</evidence>
<dbReference type="FunFam" id="3.30.365.10:FF:000001">
    <property type="entry name" value="Xanthine dehydrogenase oxidase"/>
    <property type="match status" value="1"/>
</dbReference>
<evidence type="ECO:0000256" key="10">
    <source>
        <dbReference type="ARBA" id="ARBA00034078"/>
    </source>
</evidence>
<dbReference type="OrthoDB" id="9758509at2"/>
<dbReference type="FunFam" id="3.30.365.10:FF:000002">
    <property type="entry name" value="Xanthine dehydrogenase oxidase"/>
    <property type="match status" value="1"/>
</dbReference>
<organism evidence="14 15">
    <name type="scientific">Ottowia oryzae</name>
    <dbReference type="NCBI Taxonomy" id="2109914"/>
    <lineage>
        <taxon>Bacteria</taxon>
        <taxon>Pseudomonadati</taxon>
        <taxon>Pseudomonadota</taxon>
        <taxon>Betaproteobacteria</taxon>
        <taxon>Burkholderiales</taxon>
        <taxon>Comamonadaceae</taxon>
        <taxon>Ottowia</taxon>
    </lineage>
</organism>
<comment type="similarity">
    <text evidence="3">Belongs to the xanthine dehydrogenase family.</text>
</comment>
<dbReference type="PANTHER" id="PTHR11908:SF132">
    <property type="entry name" value="ALDEHYDE OXIDASE 1-RELATED"/>
    <property type="match status" value="1"/>
</dbReference>
<keyword evidence="6" id="KW-0479">Metal-binding</keyword>
<dbReference type="Gene3D" id="3.90.1170.50">
    <property type="entry name" value="Aldehyde oxidase/xanthine dehydrogenase, a/b hammerhead"/>
    <property type="match status" value="1"/>
</dbReference>
<feature type="compositionally biased region" description="Polar residues" evidence="12">
    <location>
        <begin position="14"/>
        <end position="24"/>
    </location>
</feature>
<evidence type="ECO:0000256" key="6">
    <source>
        <dbReference type="ARBA" id="ARBA00022723"/>
    </source>
</evidence>
<dbReference type="InterPro" id="IPR037165">
    <property type="entry name" value="AldOxase/xan_DH_Mopterin-bd_sf"/>
</dbReference>
<comment type="cofactor">
    <cofactor evidence="1">
        <name>Mo-molybdopterin</name>
        <dbReference type="ChEBI" id="CHEBI:71302"/>
    </cofactor>
</comment>
<dbReference type="Gene3D" id="3.30.365.10">
    <property type="entry name" value="Aldehyde oxidase/xanthine dehydrogenase, molybdopterin binding domain"/>
    <property type="match status" value="4"/>
</dbReference>
<dbReference type="EMBL" id="CP027666">
    <property type="protein sequence ID" value="AVO35749.1"/>
    <property type="molecule type" value="Genomic_DNA"/>
</dbReference>
<evidence type="ECO:0000256" key="4">
    <source>
        <dbReference type="ARBA" id="ARBA00022505"/>
    </source>
</evidence>
<keyword evidence="15" id="KW-1185">Reference proteome</keyword>
<dbReference type="InterPro" id="IPR016208">
    <property type="entry name" value="Ald_Oxase/xanthine_DH-like"/>
</dbReference>
<dbReference type="SMART" id="SM01008">
    <property type="entry name" value="Ald_Xan_dh_C"/>
    <property type="match status" value="1"/>
</dbReference>
<dbReference type="PANTHER" id="PTHR11908">
    <property type="entry name" value="XANTHINE DEHYDROGENASE"/>
    <property type="match status" value="1"/>
</dbReference>
<dbReference type="InterPro" id="IPR008274">
    <property type="entry name" value="AldOxase/xan_DH_MoCoBD1"/>
</dbReference>
<comment type="cofactor">
    <cofactor evidence="10">
        <name>[2Fe-2S] cluster</name>
        <dbReference type="ChEBI" id="CHEBI:190135"/>
    </cofactor>
</comment>
<evidence type="ECO:0000256" key="1">
    <source>
        <dbReference type="ARBA" id="ARBA00001924"/>
    </source>
</evidence>
<evidence type="ECO:0000256" key="7">
    <source>
        <dbReference type="ARBA" id="ARBA00023002"/>
    </source>
</evidence>
<dbReference type="KEGG" id="otk:C6570_17120"/>
<name>A0A2S0MIP2_9BURK</name>
<accession>A0A2S0MIP2</accession>
<evidence type="ECO:0000256" key="11">
    <source>
        <dbReference type="ARBA" id="ARBA00053029"/>
    </source>
</evidence>
<dbReference type="Pfam" id="PF02738">
    <property type="entry name" value="MoCoBD_1"/>
    <property type="match status" value="1"/>
</dbReference>
<evidence type="ECO:0000256" key="9">
    <source>
        <dbReference type="ARBA" id="ARBA00023014"/>
    </source>
</evidence>
<comment type="cofactor">
    <cofactor evidence="2">
        <name>FAD</name>
        <dbReference type="ChEBI" id="CHEBI:57692"/>
    </cofactor>
</comment>
<proteinExistence type="inferred from homology"/>
<evidence type="ECO:0000313" key="15">
    <source>
        <dbReference type="Proteomes" id="UP000239709"/>
    </source>
</evidence>
<dbReference type="SUPFAM" id="SSF54665">
    <property type="entry name" value="CO dehydrogenase molybdoprotein N-domain-like"/>
    <property type="match status" value="1"/>
</dbReference>
<dbReference type="GO" id="GO:0016491">
    <property type="term" value="F:oxidoreductase activity"/>
    <property type="evidence" value="ECO:0007669"/>
    <property type="project" value="UniProtKB-KW"/>
</dbReference>
<evidence type="ECO:0000256" key="12">
    <source>
        <dbReference type="SAM" id="MobiDB-lite"/>
    </source>
</evidence>
<evidence type="ECO:0000313" key="14">
    <source>
        <dbReference type="EMBL" id="AVO35749.1"/>
    </source>
</evidence>
<keyword evidence="5" id="KW-0001">2Fe-2S</keyword>
<dbReference type="Pfam" id="PF01315">
    <property type="entry name" value="Ald_Xan_dh_C"/>
    <property type="match status" value="1"/>
</dbReference>
<dbReference type="Pfam" id="PF20256">
    <property type="entry name" value="MoCoBD_2"/>
    <property type="match status" value="1"/>
</dbReference>
<keyword evidence="9" id="KW-0411">Iron-sulfur</keyword>
<protein>
    <submittedName>
        <fullName evidence="14">Xanthine dehydrogenase molybdopterin binding subunit</fullName>
    </submittedName>
</protein>
<dbReference type="NCBIfam" id="TIGR02965">
    <property type="entry name" value="xanthine_xdhB"/>
    <property type="match status" value="1"/>
</dbReference>
<evidence type="ECO:0000259" key="13">
    <source>
        <dbReference type="SMART" id="SM01008"/>
    </source>
</evidence>
<evidence type="ECO:0000256" key="3">
    <source>
        <dbReference type="ARBA" id="ARBA00006849"/>
    </source>
</evidence>
<dbReference type="SUPFAM" id="SSF56003">
    <property type="entry name" value="Molybdenum cofactor-binding domain"/>
    <property type="match status" value="1"/>
</dbReference>
<sequence>MNDRLIPPAAEARTSPSASASACGTSIPHESARAQVQGLAPYVDDLPEPRGTLHAAPVMSPVAHGRLNGVDASAALAMPGVRAVVLAADIPGDPVLASFSHDEPVLAQGTVQFAGQVVALVVADSVMAARHAARAVKLDITPLPALLTIEDAMAANSFVLPPVTVARGDAAAALAAAPHRLKGHFAVGGQEHFYLEGQIALAVPQEQGQWRVVSSTQHPGEVQHWVAHALGIANHAVVVECRRMGGGFGGKETQAGHLAVWAALAAHKVGAPVKLRLDRDDDFMITGKRHPFAYDYEVGFDDSGRIQGLTIDMMANCGWSADLSGPVADRAVFHVDNAYFLQDVVIRSHRCRTHTQSHTAYRGFGGPQGVIAIETLLGDIARALGKDALAVRTANLYGPRGATERNVTPYQMQVEDNILHELLPKLELLAHYQRRLEGVLAWNRQHKHIKRGLAITPVKFGISFTATLFNQAGALVHVYTDGSVQVNHGGTEMGQGLNTKVAQVVADELGVPLARVLVTASATDKVPNASATAASSGTDLNGKAAQAAARTVRGQLADFVAALDGCAPEAVRFADGQITSPQAVRDFTAVVQQAYAARIQLWSDGFYRTPKIHYDKVTLTGRPFFYFAYGAACSEVAIDTRTGEYRVLGVDILHDVGRSINPAIDIGQIEGGFVQGMGWLTTEELVWTDKGLLATKAPSTYKIPTAADVPARLNVHLWPEENREDTVFRSKAVGEPPFMLAISVWEALREAIAAARADRGLAGAAAAAVQMDAPATAERVLWAVNAP</sequence>
<dbReference type="GO" id="GO:0030151">
    <property type="term" value="F:molybdenum ion binding"/>
    <property type="evidence" value="ECO:0007669"/>
    <property type="project" value="InterPro"/>
</dbReference>
<dbReference type="GO" id="GO:0005506">
    <property type="term" value="F:iron ion binding"/>
    <property type="evidence" value="ECO:0007669"/>
    <property type="project" value="InterPro"/>
</dbReference>
<feature type="region of interest" description="Disordered" evidence="12">
    <location>
        <begin position="1"/>
        <end position="27"/>
    </location>
</feature>